<proteinExistence type="predicted"/>
<keyword evidence="2" id="KW-0456">Lyase</keyword>
<evidence type="ECO:0000259" key="1">
    <source>
        <dbReference type="PROSITE" id="PS51819"/>
    </source>
</evidence>
<keyword evidence="3" id="KW-1185">Reference proteome</keyword>
<dbReference type="SUPFAM" id="SSF54593">
    <property type="entry name" value="Glyoxalase/Bleomycin resistance protein/Dihydroxybiphenyl dioxygenase"/>
    <property type="match status" value="1"/>
</dbReference>
<evidence type="ECO:0000313" key="3">
    <source>
        <dbReference type="Proteomes" id="UP000295416"/>
    </source>
</evidence>
<dbReference type="Gene3D" id="3.10.180.10">
    <property type="entry name" value="2,3-Dihydroxybiphenyl 1,2-Dioxygenase, domain 1"/>
    <property type="match status" value="1"/>
</dbReference>
<organism evidence="2 3">
    <name type="scientific">Scopulibacillus darangshiensis</name>
    <dbReference type="NCBI Taxonomy" id="442528"/>
    <lineage>
        <taxon>Bacteria</taxon>
        <taxon>Bacillati</taxon>
        <taxon>Bacillota</taxon>
        <taxon>Bacilli</taxon>
        <taxon>Bacillales</taxon>
        <taxon>Sporolactobacillaceae</taxon>
        <taxon>Scopulibacillus</taxon>
    </lineage>
</organism>
<reference evidence="2 3" key="1">
    <citation type="submission" date="2019-03" db="EMBL/GenBank/DDBJ databases">
        <title>Genomic Encyclopedia of Type Strains, Phase IV (KMG-IV): sequencing the most valuable type-strain genomes for metagenomic binning, comparative biology and taxonomic classification.</title>
        <authorList>
            <person name="Goeker M."/>
        </authorList>
    </citation>
    <scope>NUCLEOTIDE SEQUENCE [LARGE SCALE GENOMIC DNA]</scope>
    <source>
        <strain evidence="2 3">DSM 19377</strain>
    </source>
</reference>
<dbReference type="PANTHER" id="PTHR39175">
    <property type="entry name" value="FAMILY PROTEIN, PUTATIVE (AFU_ORTHOLOGUE AFUA_3G15060)-RELATED"/>
    <property type="match status" value="1"/>
</dbReference>
<name>A0A4R2P700_9BACL</name>
<protein>
    <submittedName>
        <fullName evidence="2">Catechol 2,3-dioxygenase-like lactoylglutathione lyase family enzyme</fullName>
    </submittedName>
</protein>
<dbReference type="GO" id="GO:0051213">
    <property type="term" value="F:dioxygenase activity"/>
    <property type="evidence" value="ECO:0007669"/>
    <property type="project" value="UniProtKB-KW"/>
</dbReference>
<dbReference type="OrthoDB" id="9813630at2"/>
<keyword evidence="2" id="KW-0560">Oxidoreductase</keyword>
<accession>A0A4R2P700</accession>
<comment type="caution">
    <text evidence="2">The sequence shown here is derived from an EMBL/GenBank/DDBJ whole genome shotgun (WGS) entry which is preliminary data.</text>
</comment>
<dbReference type="EMBL" id="SLXK01000005">
    <property type="protein sequence ID" value="TCP30547.1"/>
    <property type="molecule type" value="Genomic_DNA"/>
</dbReference>
<dbReference type="Proteomes" id="UP000295416">
    <property type="component" value="Unassembled WGS sequence"/>
</dbReference>
<dbReference type="InterPro" id="IPR004360">
    <property type="entry name" value="Glyas_Fos-R_dOase_dom"/>
</dbReference>
<dbReference type="Pfam" id="PF00903">
    <property type="entry name" value="Glyoxalase"/>
    <property type="match status" value="1"/>
</dbReference>
<dbReference type="RefSeq" id="WP_132744497.1">
    <property type="nucleotide sequence ID" value="NZ_SLXK01000005.1"/>
</dbReference>
<dbReference type="InterPro" id="IPR037523">
    <property type="entry name" value="VOC_core"/>
</dbReference>
<dbReference type="AlphaFoldDB" id="A0A4R2P700"/>
<dbReference type="GO" id="GO:0016829">
    <property type="term" value="F:lyase activity"/>
    <property type="evidence" value="ECO:0007669"/>
    <property type="project" value="UniProtKB-KW"/>
</dbReference>
<feature type="domain" description="VOC" evidence="1">
    <location>
        <begin position="7"/>
        <end position="121"/>
    </location>
</feature>
<dbReference type="InterPro" id="IPR029068">
    <property type="entry name" value="Glyas_Bleomycin-R_OHBP_Dase"/>
</dbReference>
<sequence>MCALIKAIDHVQVCIPPGNENKARKFYSDILGLPEIEKPDALKPKGGLWYQIGPLQLHIGVENMTRELGKRHVAFEVVDIEEARTLLNQKSIPIKNETPIPNVDRFSFRDPFGNRIELLQKVIVHPKKKA</sequence>
<dbReference type="PANTHER" id="PTHR39175:SF1">
    <property type="entry name" value="FAMILY PROTEIN, PUTATIVE (AFU_ORTHOLOGUE AFUA_3G15060)-RELATED"/>
    <property type="match status" value="1"/>
</dbReference>
<dbReference type="PROSITE" id="PS51819">
    <property type="entry name" value="VOC"/>
    <property type="match status" value="1"/>
</dbReference>
<keyword evidence="2" id="KW-0223">Dioxygenase</keyword>
<evidence type="ECO:0000313" key="2">
    <source>
        <dbReference type="EMBL" id="TCP30547.1"/>
    </source>
</evidence>
<gene>
    <name evidence="2" type="ORF">EV207_10576</name>
</gene>